<name>A0ABX7AYK9_9BACI</name>
<reference evidence="2 3" key="1">
    <citation type="submission" date="2020-01" db="EMBL/GenBank/DDBJ databases">
        <authorList>
            <person name="Liu G."/>
            <person name="Liu B."/>
        </authorList>
    </citation>
    <scope>NUCLEOTIDE SEQUENCE [LARGE SCALE GENOMIC DNA]</scope>
    <source>
        <strain evidence="2 3">FJAT-51161</strain>
    </source>
</reference>
<dbReference type="CDD" id="cd08021">
    <property type="entry name" value="M20_Acy1_YhaA-like"/>
    <property type="match status" value="1"/>
</dbReference>
<organism evidence="2 3">
    <name type="scientific">Lysinibacillus agricola</name>
    <dbReference type="NCBI Taxonomy" id="2590012"/>
    <lineage>
        <taxon>Bacteria</taxon>
        <taxon>Bacillati</taxon>
        <taxon>Bacillota</taxon>
        <taxon>Bacilli</taxon>
        <taxon>Bacillales</taxon>
        <taxon>Bacillaceae</taxon>
        <taxon>Lysinibacillus</taxon>
    </lineage>
</organism>
<dbReference type="InterPro" id="IPR036264">
    <property type="entry name" value="Bact_exopeptidase_dim_dom"/>
</dbReference>
<dbReference type="Pfam" id="PF01546">
    <property type="entry name" value="Peptidase_M20"/>
    <property type="match status" value="1"/>
</dbReference>
<evidence type="ECO:0000313" key="3">
    <source>
        <dbReference type="Proteomes" id="UP000596049"/>
    </source>
</evidence>
<feature type="domain" description="Peptidase M20 dimerisation" evidence="1">
    <location>
        <begin position="181"/>
        <end position="279"/>
    </location>
</feature>
<dbReference type="PIRSF" id="PIRSF005962">
    <property type="entry name" value="Pept_M20D_amidohydro"/>
    <property type="match status" value="1"/>
</dbReference>
<dbReference type="PANTHER" id="PTHR11014">
    <property type="entry name" value="PEPTIDASE M20 FAMILY MEMBER"/>
    <property type="match status" value="1"/>
</dbReference>
<dbReference type="Gene3D" id="3.40.630.10">
    <property type="entry name" value="Zn peptidases"/>
    <property type="match status" value="1"/>
</dbReference>
<evidence type="ECO:0000313" key="2">
    <source>
        <dbReference type="EMBL" id="QQP15031.1"/>
    </source>
</evidence>
<dbReference type="SUPFAM" id="SSF55031">
    <property type="entry name" value="Bacterial exopeptidase dimerisation domain"/>
    <property type="match status" value="1"/>
</dbReference>
<dbReference type="Gene3D" id="3.30.70.360">
    <property type="match status" value="1"/>
</dbReference>
<proteinExistence type="predicted"/>
<dbReference type="Pfam" id="PF07687">
    <property type="entry name" value="M20_dimer"/>
    <property type="match status" value="1"/>
</dbReference>
<dbReference type="InterPro" id="IPR002933">
    <property type="entry name" value="Peptidase_M20"/>
</dbReference>
<protein>
    <submittedName>
        <fullName evidence="2">Amidohydrolase</fullName>
    </submittedName>
</protein>
<dbReference type="Proteomes" id="UP000596049">
    <property type="component" value="Chromosome"/>
</dbReference>
<evidence type="ECO:0000259" key="1">
    <source>
        <dbReference type="Pfam" id="PF07687"/>
    </source>
</evidence>
<dbReference type="InterPro" id="IPR011650">
    <property type="entry name" value="Peptidase_M20_dimer"/>
</dbReference>
<dbReference type="SUPFAM" id="SSF53187">
    <property type="entry name" value="Zn-dependent exopeptidases"/>
    <property type="match status" value="1"/>
</dbReference>
<dbReference type="InterPro" id="IPR017439">
    <property type="entry name" value="Amidohydrolase"/>
</dbReference>
<accession>A0ABX7AYK9</accession>
<dbReference type="PANTHER" id="PTHR11014:SF63">
    <property type="entry name" value="METALLOPEPTIDASE, PUTATIVE (AFU_ORTHOLOGUE AFUA_6G09600)-RELATED"/>
    <property type="match status" value="1"/>
</dbReference>
<dbReference type="NCBIfam" id="TIGR01891">
    <property type="entry name" value="amidohydrolases"/>
    <property type="match status" value="1"/>
</dbReference>
<sequence>MMLIQELVGIAKDEVIEWRRYLHKYPELSFQEDKTAQFVYETLRTFGDLEISRPTKTSVMARLIGSKPGKVIALRADMDALPIEEENDFDFVSTHPGVMHACGHDGHTAMLLGAAKILTQLKNLIEGEIRFLFQHAEELFPGGAQEMVKAGVLEGVDEVIGIHLVSTVEIGKIGICDGPATSGSDTFDLKIKGRGGHSSEPHLTVDPIAIGAQVINNLQHIVSRNLNPLEKLVVSITKFHSGSAYNVIPDTAIIGGSVRSLNPDIRQQVPSLIKNVVKGVTEAHNASFEVDYHFGYSSVINNDRVRELIEETIVEIWGKNHLLRLPALMSGEDFSAFSDERSSCFIFVGAGNQNKGIIYPHHHPRFTFDEDALEIGVELFVQSSFKLLGIESSKKLNKNPIYFH</sequence>
<gene>
    <name evidence="2" type="ORF">FJQ98_19430</name>
</gene>
<keyword evidence="3" id="KW-1185">Reference proteome</keyword>
<dbReference type="EMBL" id="CP067341">
    <property type="protein sequence ID" value="QQP15031.1"/>
    <property type="molecule type" value="Genomic_DNA"/>
</dbReference>